<protein>
    <submittedName>
        <fullName evidence="2">Uncharacterized protein</fullName>
    </submittedName>
</protein>
<feature type="region of interest" description="Disordered" evidence="1">
    <location>
        <begin position="190"/>
        <end position="213"/>
    </location>
</feature>
<name>A0A9W7XLP5_9FUNG</name>
<reference evidence="2" key="1">
    <citation type="submission" date="2022-07" db="EMBL/GenBank/DDBJ databases">
        <title>Phylogenomic reconstructions and comparative analyses of Kickxellomycotina fungi.</title>
        <authorList>
            <person name="Reynolds N.K."/>
            <person name="Stajich J.E."/>
            <person name="Barry K."/>
            <person name="Grigoriev I.V."/>
            <person name="Crous P."/>
            <person name="Smith M.E."/>
        </authorList>
    </citation>
    <scope>NUCLEOTIDE SEQUENCE</scope>
    <source>
        <strain evidence="2">NBRC 105413</strain>
    </source>
</reference>
<gene>
    <name evidence="2" type="ORF">LPJ64_001228</name>
</gene>
<dbReference type="AlphaFoldDB" id="A0A9W7XLP5"/>
<keyword evidence="3" id="KW-1185">Reference proteome</keyword>
<feature type="region of interest" description="Disordered" evidence="1">
    <location>
        <begin position="1"/>
        <end position="31"/>
    </location>
</feature>
<evidence type="ECO:0000313" key="3">
    <source>
        <dbReference type="Proteomes" id="UP001145021"/>
    </source>
</evidence>
<evidence type="ECO:0000256" key="1">
    <source>
        <dbReference type="SAM" id="MobiDB-lite"/>
    </source>
</evidence>
<dbReference type="EMBL" id="JANBOH010000031">
    <property type="protein sequence ID" value="KAJ1647386.1"/>
    <property type="molecule type" value="Genomic_DNA"/>
</dbReference>
<accession>A0A9W7XLP5</accession>
<comment type="caution">
    <text evidence="2">The sequence shown here is derived from an EMBL/GenBank/DDBJ whole genome shotgun (WGS) entry which is preliminary data.</text>
</comment>
<evidence type="ECO:0000313" key="2">
    <source>
        <dbReference type="EMBL" id="KAJ1647386.1"/>
    </source>
</evidence>
<dbReference type="Proteomes" id="UP001145021">
    <property type="component" value="Unassembled WGS sequence"/>
</dbReference>
<proteinExistence type="predicted"/>
<organism evidence="2 3">
    <name type="scientific">Coemansia asiatica</name>
    <dbReference type="NCBI Taxonomy" id="1052880"/>
    <lineage>
        <taxon>Eukaryota</taxon>
        <taxon>Fungi</taxon>
        <taxon>Fungi incertae sedis</taxon>
        <taxon>Zoopagomycota</taxon>
        <taxon>Kickxellomycotina</taxon>
        <taxon>Kickxellomycetes</taxon>
        <taxon>Kickxellales</taxon>
        <taxon>Kickxellaceae</taxon>
        <taxon>Coemansia</taxon>
    </lineage>
</organism>
<sequence>MSSTPAFRIGTVSTNSSSNNNNGGSRGGGRRRNLLGRAVFHKEKHSSAFPVLHSSNTLLSPAKAQQQQALLDQHTADTQDFFGEKAGRSSSCCEPRGFIMKRPSCCSDYFGAAVGPRATEDDARVPLFRTHSMSEIQDFQNAGQAPASEPMAVYYNKMARLSPMASRKDKPKQAGALRVPAPDPIFLRRLGTRSSDPSQPIDAAGKLAGNAAGTADPVSVRCEDEAVVPADNQSQVPLGPLSKLTLRLVGGFPFVSEPAASGASEVQAADDDEHHEPSLRYMALASPEESISTFVSHSNSSSSSSK</sequence>